<dbReference type="AlphaFoldDB" id="A0A418APH3"/>
<dbReference type="EMBL" id="QUSY01000850">
    <property type="protein sequence ID" value="RHY27066.1"/>
    <property type="molecule type" value="Genomic_DNA"/>
</dbReference>
<dbReference type="InterPro" id="IPR044926">
    <property type="entry name" value="RGS_subdomain_2"/>
</dbReference>
<feature type="transmembrane region" description="Helical" evidence="1">
    <location>
        <begin position="109"/>
        <end position="130"/>
    </location>
</feature>
<keyword evidence="1" id="KW-1133">Transmembrane helix</keyword>
<organism evidence="2 3">
    <name type="scientific">Aphanomyces invadans</name>
    <dbReference type="NCBI Taxonomy" id="157072"/>
    <lineage>
        <taxon>Eukaryota</taxon>
        <taxon>Sar</taxon>
        <taxon>Stramenopiles</taxon>
        <taxon>Oomycota</taxon>
        <taxon>Saprolegniomycetes</taxon>
        <taxon>Saprolegniales</taxon>
        <taxon>Verrucalvaceae</taxon>
        <taxon>Aphanomyces</taxon>
    </lineage>
</organism>
<gene>
    <name evidence="2" type="ORF">DYB32_007072</name>
</gene>
<keyword evidence="1" id="KW-0472">Membrane</keyword>
<comment type="caution">
    <text evidence="2">The sequence shown here is derived from an EMBL/GenBank/DDBJ whole genome shotgun (WGS) entry which is preliminary data.</text>
</comment>
<evidence type="ECO:0008006" key="4">
    <source>
        <dbReference type="Google" id="ProtNLM"/>
    </source>
</evidence>
<evidence type="ECO:0000313" key="3">
    <source>
        <dbReference type="Proteomes" id="UP000285060"/>
    </source>
</evidence>
<dbReference type="Gene3D" id="1.10.167.10">
    <property type="entry name" value="Regulator of G-protein Signalling 4, domain 2"/>
    <property type="match status" value="1"/>
</dbReference>
<keyword evidence="3" id="KW-1185">Reference proteome</keyword>
<reference evidence="2 3" key="1">
    <citation type="submission" date="2018-08" db="EMBL/GenBank/DDBJ databases">
        <title>Aphanomyces genome sequencing and annotation.</title>
        <authorList>
            <person name="Minardi D."/>
            <person name="Oidtmann B."/>
            <person name="Van Der Giezen M."/>
            <person name="Studholme D.J."/>
        </authorList>
    </citation>
    <scope>NUCLEOTIDE SEQUENCE [LARGE SCALE GENOMIC DNA]</scope>
    <source>
        <strain evidence="2 3">NJM0002</strain>
    </source>
</reference>
<feature type="transmembrane region" description="Helical" evidence="1">
    <location>
        <begin position="150"/>
        <end position="168"/>
    </location>
</feature>
<evidence type="ECO:0000256" key="1">
    <source>
        <dbReference type="SAM" id="Phobius"/>
    </source>
</evidence>
<feature type="transmembrane region" description="Helical" evidence="1">
    <location>
        <begin position="56"/>
        <end position="78"/>
    </location>
</feature>
<keyword evidence="1" id="KW-0812">Transmembrane</keyword>
<proteinExistence type="predicted"/>
<protein>
    <recommendedName>
        <fullName evidence="4">RGS domain-containing protein</fullName>
    </recommendedName>
</protein>
<dbReference type="Proteomes" id="UP000285060">
    <property type="component" value="Unassembled WGS sequence"/>
</dbReference>
<name>A0A418APH3_9STRA</name>
<evidence type="ECO:0000313" key="2">
    <source>
        <dbReference type="EMBL" id="RHY27066.1"/>
    </source>
</evidence>
<sequence length="495" mass="55919">MFVCRSNHSAIKYRQPGLAAVTAFFFAAYTLALPPIVCFDNGDAIDVRTRIVISNALLLVGGVSFILSQCIIVVKFAITEVLLDPRTATEARVRRVQSLRWILYPRAQMWVWVATSAVVCAPTVHLLVTLPHDFTSHDLANGLHPITQTFNLVSTLEVAAMTILSWGLTRKISRVVDNFGLRSTYLSISKYIAVCLVGYGMTLLLPHLGVAVFLDEFYASAMISMHGGQAVCFMLITMPLRQSFLTAETHREMRLRRRRLQTDVDELDYKVFYRYLSTTDGYKAVLTFCRMELAPELLLAWHEVERFKLGEATVDHIYDKVLEPHSELFQVDLADDVRIMYAQLRNAVCTSTSRNAKAGTVHRWKNKVDVLFQPVVVAAARASVSRHASVTGSPDLMSSSSARPKKCDSTFFHPLSAELLRLLYLHVLPRFEEFPQSYDWIVFRNTEKAMVSLDAVNNMVRKTIVATRHVVSMTPNIDDIPRTGRMLTKPQEELQ</sequence>
<feature type="transmembrane region" description="Helical" evidence="1">
    <location>
        <begin position="188"/>
        <end position="205"/>
    </location>
</feature>
<dbReference type="VEuPathDB" id="FungiDB:H310_13838"/>
<accession>A0A418APH3</accession>